<feature type="region of interest" description="Disordered" evidence="1">
    <location>
        <begin position="1"/>
        <end position="22"/>
    </location>
</feature>
<dbReference type="EMBL" id="BAFE01000093">
    <property type="protein sequence ID" value="GAB49728.1"/>
    <property type="molecule type" value="Genomic_DNA"/>
</dbReference>
<organism evidence="2 3">
    <name type="scientific">Mobilicoccus pelagius NBRC 104925</name>
    <dbReference type="NCBI Taxonomy" id="1089455"/>
    <lineage>
        <taxon>Bacteria</taxon>
        <taxon>Bacillati</taxon>
        <taxon>Actinomycetota</taxon>
        <taxon>Actinomycetes</taxon>
        <taxon>Micrococcales</taxon>
        <taxon>Dermatophilaceae</taxon>
        <taxon>Mobilicoccus</taxon>
    </lineage>
</organism>
<evidence type="ECO:0000313" key="2">
    <source>
        <dbReference type="EMBL" id="GAB49728.1"/>
    </source>
</evidence>
<keyword evidence="3" id="KW-1185">Reference proteome</keyword>
<dbReference type="STRING" id="1089455.MOPEL_134_00120"/>
<dbReference type="Proteomes" id="UP000004367">
    <property type="component" value="Unassembled WGS sequence"/>
</dbReference>
<accession>H5UVH0</accession>
<sequence>MDVDGPRTQRRRPWSSGDQRRLLAGLRAGVPPTRLGRELDRDAEDVRHRLLSLLGDPPGPAPTDPGADLDLLWLRIRAGSVLPTPTAGDDVVAAWEDATGVRLSTAQRADLLAEDTVSRLLRAGRHVVRSRAAAVVAATGMLDLGDWAAAVDPDDPPSAAPTPPSTPGEGGRTDVDVTDVTRDLDEVDRTGEADGAFDALPATDTRPDPSSTPPPGAAATPPAPELRAVLDAAVEDVVPDLPRAALRAHLGLPTGPRDTSPTLPVAAERRERVQGVLEVLRAASLPGSPAATLRDRLVDDAAVSALAREFRLGVPAATTLGLLGGRQEADALRVAGQALTRWHRPPNLGRGVVVHVRD</sequence>
<gene>
    <name evidence="2" type="ORF">MOPEL_134_00120</name>
</gene>
<name>H5UVH0_9MICO</name>
<feature type="region of interest" description="Disordered" evidence="1">
    <location>
        <begin position="148"/>
        <end position="222"/>
    </location>
</feature>
<reference evidence="2 3" key="1">
    <citation type="submission" date="2012-02" db="EMBL/GenBank/DDBJ databases">
        <title>Whole genome shotgun sequence of Mobilicoccus pelagius NBRC 104925.</title>
        <authorList>
            <person name="Yoshida Y."/>
            <person name="Hosoyama A."/>
            <person name="Tsuchikane K."/>
            <person name="Katsumata H."/>
            <person name="Yamazaki S."/>
            <person name="Fujita N."/>
        </authorList>
    </citation>
    <scope>NUCLEOTIDE SEQUENCE [LARGE SCALE GENOMIC DNA]</scope>
    <source>
        <strain evidence="2 3">NBRC 104925</strain>
    </source>
</reference>
<comment type="caution">
    <text evidence="2">The sequence shown here is derived from an EMBL/GenBank/DDBJ whole genome shotgun (WGS) entry which is preliminary data.</text>
</comment>
<feature type="compositionally biased region" description="Basic and acidic residues" evidence="1">
    <location>
        <begin position="171"/>
        <end position="192"/>
    </location>
</feature>
<dbReference type="AlphaFoldDB" id="H5UVH0"/>
<feature type="compositionally biased region" description="Pro residues" evidence="1">
    <location>
        <begin position="210"/>
        <end position="222"/>
    </location>
</feature>
<evidence type="ECO:0000256" key="1">
    <source>
        <dbReference type="SAM" id="MobiDB-lite"/>
    </source>
</evidence>
<feature type="compositionally biased region" description="Pro residues" evidence="1">
    <location>
        <begin position="156"/>
        <end position="166"/>
    </location>
</feature>
<proteinExistence type="predicted"/>
<protein>
    <submittedName>
        <fullName evidence="2">Uncharacterized protein</fullName>
    </submittedName>
</protein>
<evidence type="ECO:0000313" key="3">
    <source>
        <dbReference type="Proteomes" id="UP000004367"/>
    </source>
</evidence>